<reference evidence="2" key="1">
    <citation type="submission" date="2019-10" db="EMBL/GenBank/DDBJ databases">
        <title>Conservation and host-specific expression of non-tandemly repeated heterogenous ribosome RNA gene in arbuscular mycorrhizal fungi.</title>
        <authorList>
            <person name="Maeda T."/>
            <person name="Kobayashi Y."/>
            <person name="Nakagawa T."/>
            <person name="Ezawa T."/>
            <person name="Yamaguchi K."/>
            <person name="Bino T."/>
            <person name="Nishimoto Y."/>
            <person name="Shigenobu S."/>
            <person name="Kawaguchi M."/>
        </authorList>
    </citation>
    <scope>NUCLEOTIDE SEQUENCE</scope>
    <source>
        <strain evidence="2">HR1</strain>
    </source>
</reference>
<keyword evidence="1" id="KW-1133">Transmembrane helix</keyword>
<evidence type="ECO:0008006" key="4">
    <source>
        <dbReference type="Google" id="ProtNLM"/>
    </source>
</evidence>
<feature type="transmembrane region" description="Helical" evidence="1">
    <location>
        <begin position="1123"/>
        <end position="1145"/>
    </location>
</feature>
<evidence type="ECO:0000313" key="3">
    <source>
        <dbReference type="Proteomes" id="UP000615446"/>
    </source>
</evidence>
<comment type="caution">
    <text evidence="2">The sequence shown here is derived from an EMBL/GenBank/DDBJ whole genome shotgun (WGS) entry which is preliminary data.</text>
</comment>
<dbReference type="EMBL" id="BLAL01000089">
    <property type="protein sequence ID" value="GES85163.1"/>
    <property type="molecule type" value="Genomic_DNA"/>
</dbReference>
<feature type="transmembrane region" description="Helical" evidence="1">
    <location>
        <begin position="168"/>
        <end position="186"/>
    </location>
</feature>
<gene>
    <name evidence="2" type="ORF">RCL2_001225100</name>
</gene>
<keyword evidence="1" id="KW-0812">Transmembrane</keyword>
<evidence type="ECO:0000256" key="1">
    <source>
        <dbReference type="SAM" id="Phobius"/>
    </source>
</evidence>
<dbReference type="OrthoDB" id="2323852at2759"/>
<feature type="transmembrane region" description="Helical" evidence="1">
    <location>
        <begin position="975"/>
        <end position="995"/>
    </location>
</feature>
<dbReference type="AlphaFoldDB" id="A0A8H3LB23"/>
<feature type="transmembrane region" description="Helical" evidence="1">
    <location>
        <begin position="1015"/>
        <end position="1035"/>
    </location>
</feature>
<feature type="transmembrane region" description="Helical" evidence="1">
    <location>
        <begin position="940"/>
        <end position="963"/>
    </location>
</feature>
<name>A0A8H3LB23_9GLOM</name>
<dbReference type="Proteomes" id="UP000615446">
    <property type="component" value="Unassembled WGS sequence"/>
</dbReference>
<feature type="transmembrane region" description="Helical" evidence="1">
    <location>
        <begin position="1042"/>
        <end position="1063"/>
    </location>
</feature>
<proteinExistence type="predicted"/>
<protein>
    <recommendedName>
        <fullName evidence="4">Ion transport domain-containing protein</fullName>
    </recommendedName>
</protein>
<evidence type="ECO:0000313" key="2">
    <source>
        <dbReference type="EMBL" id="GES85163.1"/>
    </source>
</evidence>
<sequence length="1256" mass="146954">MDDFEIEEIYKDEEKYVGLGSEKRTHEKNVNYVAISPDGSIVATFNPYGSSISITKVATNDKANIRFNINTFKNSVNILGWSLAISDIIDTESDTFLVAISCVTDKDLISAEEIELGKFLKFLKWVKFFIKKFKKQLPFWDSQLILILLIILYYVIFTFTLPVAQNNFIEPFFYLLFIIIPIYILFSYEYTHTRKILVTDDKQFRLSCGKGMIKLYTSSFNNNDDNDDNTKSVDYYHLGGAVTFLKNSKNSAKNSATLICMNCIKIQKINIRLRSISITKEGTYLLPENLFEKLESFKNAECKWNYLLKSRFQEFLMIDTRKNDRVQSIEIYDINNLKLVNVFYRHREEDFLISNNDEPGIFAISTDSRLFAYSYYGNNVITLYLMESGLEIISKKVDNIYKIKFLEFIEKDKKLFIIEEDKGGDVKFHVWLISGCLNDYLSISKDDIVLSDSNIPTLSKHDVYYNISKANGKVVFHHEDQFKVLNETTIKRSGISFGENTQTDEHKVMSRDLEPWNGSGDNTMIVRVSNDKNFLLIIGQNSIQIWKSKYQSFNNFRDFKNFENSNLVYILISDKIKSEVETKFQIDDDMVTVVTHACKSLVYLYKHKSDNFNEKHQRFVSGITNIIKDFIKRYPDKWKLMEVQHPLMSYLIYSRSFSLIKYILFGVNGQINGKLHKPQNKYVSYPYNYLELCDDLELKGENSNPANDLELALEFCQERDAVMLAYLLEYYSENSMTHIGWMINVTKILPRLSELSNHDYYYGNYMDLLLYKPCFGKMKYNFPIKRFRELSVYEETVKVYVPLTKLRSKNSKDVFIYNKISEDISPDFYMVPLRDFTTHDITHDDAKIEENPKKGILHLLRKTLFPPGYKNLKDEKLSPFLQIKKNEKTFFSIPAIEATINSRWYQVMAYWIRPLSLHAMFLILYTTLPQYHIFDIMHLIFNSIGTGIFYYIGIYLSIFILKLEYNEKYPSLFKLFYICCILLGMFTFLLVSPLFTINTNIDTASLYATVDLLLWFEMLLWLRLFAVIAINIFIFKNILRSIVSFFAFMFILIIGFADSMSILSISPSDKTYAITVDNGTISHDLNLTVSSQDNPLNTIWDAILSMYYLGTNNLYDYSDDLSFVLFVFLANVILVLALLNMIIALMNDTFGKAKNEGNLGLLMFRKELIDDFERLDIPFNNLKLDDTPYICYLNEPELMEKWEEKSKELGKTKLYSWFRERGDKENITYDGVNITSWYELISSNENQTPNHMTLWF</sequence>
<feature type="transmembrane region" description="Helical" evidence="1">
    <location>
        <begin position="137"/>
        <end position="156"/>
    </location>
</feature>
<dbReference type="SUPFAM" id="SSF69322">
    <property type="entry name" value="Tricorn protease domain 2"/>
    <property type="match status" value="1"/>
</dbReference>
<organism evidence="2 3">
    <name type="scientific">Rhizophagus clarus</name>
    <dbReference type="NCBI Taxonomy" id="94130"/>
    <lineage>
        <taxon>Eukaryota</taxon>
        <taxon>Fungi</taxon>
        <taxon>Fungi incertae sedis</taxon>
        <taxon>Mucoromycota</taxon>
        <taxon>Glomeromycotina</taxon>
        <taxon>Glomeromycetes</taxon>
        <taxon>Glomerales</taxon>
        <taxon>Glomeraceae</taxon>
        <taxon>Rhizophagus</taxon>
    </lineage>
</organism>
<keyword evidence="1" id="KW-0472">Membrane</keyword>
<accession>A0A8H3LB23</accession>